<dbReference type="GO" id="GO:0000156">
    <property type="term" value="F:phosphorelay response regulator activity"/>
    <property type="evidence" value="ECO:0007669"/>
    <property type="project" value="TreeGrafter"/>
</dbReference>
<dbReference type="GO" id="GO:0030295">
    <property type="term" value="F:protein kinase activator activity"/>
    <property type="evidence" value="ECO:0007669"/>
    <property type="project" value="TreeGrafter"/>
</dbReference>
<dbReference type="SMART" id="SM00086">
    <property type="entry name" value="PAC"/>
    <property type="match status" value="2"/>
</dbReference>
<feature type="domain" description="PAC" evidence="15">
    <location>
        <begin position="416"/>
        <end position="470"/>
    </location>
</feature>
<dbReference type="Gene3D" id="3.30.450.20">
    <property type="entry name" value="PAS domain"/>
    <property type="match status" value="2"/>
</dbReference>
<evidence type="ECO:0000256" key="2">
    <source>
        <dbReference type="ARBA" id="ARBA00004141"/>
    </source>
</evidence>
<evidence type="ECO:0000256" key="11">
    <source>
        <dbReference type="ARBA" id="ARBA00023136"/>
    </source>
</evidence>
<protein>
    <recommendedName>
        <fullName evidence="3">histidine kinase</fullName>
        <ecNumber evidence="3">2.7.13.3</ecNumber>
    </recommendedName>
</protein>
<dbReference type="PROSITE" id="PS50112">
    <property type="entry name" value="PAS"/>
    <property type="match status" value="1"/>
</dbReference>
<gene>
    <name evidence="16" type="primary">bat_8</name>
    <name evidence="16" type="ORF">SY89_02484</name>
</gene>
<dbReference type="CDD" id="cd00130">
    <property type="entry name" value="PAS"/>
    <property type="match status" value="2"/>
</dbReference>
<dbReference type="STRING" id="699431.SY89_02484"/>
<dbReference type="EMBL" id="LGUC01000001">
    <property type="protein sequence ID" value="KPN31733.1"/>
    <property type="molecule type" value="Genomic_DNA"/>
</dbReference>
<dbReference type="SMART" id="SM00091">
    <property type="entry name" value="PAS"/>
    <property type="match status" value="2"/>
</dbReference>
<dbReference type="InterPro" id="IPR005467">
    <property type="entry name" value="His_kinase_dom"/>
</dbReference>
<keyword evidence="9 12" id="KW-1133">Transmembrane helix</keyword>
<accession>A0A0P7FWY3</accession>
<dbReference type="Pfam" id="PF02518">
    <property type="entry name" value="HATPase_c"/>
    <property type="match status" value="1"/>
</dbReference>
<dbReference type="InterPro" id="IPR000700">
    <property type="entry name" value="PAS-assoc_C"/>
</dbReference>
<dbReference type="Gene3D" id="3.30.565.10">
    <property type="entry name" value="Histidine kinase-like ATPase, C-terminal domain"/>
    <property type="match status" value="1"/>
</dbReference>
<dbReference type="SUPFAM" id="SSF55874">
    <property type="entry name" value="ATPase domain of HSP90 chaperone/DNA topoisomerase II/histidine kinase"/>
    <property type="match status" value="1"/>
</dbReference>
<keyword evidence="11 12" id="KW-0472">Membrane</keyword>
<evidence type="ECO:0000256" key="12">
    <source>
        <dbReference type="SAM" id="Phobius"/>
    </source>
</evidence>
<keyword evidence="8" id="KW-0067">ATP-binding</keyword>
<evidence type="ECO:0000256" key="3">
    <source>
        <dbReference type="ARBA" id="ARBA00012438"/>
    </source>
</evidence>
<reference evidence="17" key="1">
    <citation type="submission" date="2013-11" db="EMBL/GenBank/DDBJ databases">
        <authorList>
            <person name="Hoang H.T."/>
            <person name="Killian M.L."/>
            <person name="Madson D.M."/>
            <person name="Arruda P.H.E."/>
            <person name="Sun D."/>
            <person name="Schwartz K.J."/>
            <person name="Yoon K."/>
        </authorList>
    </citation>
    <scope>NUCLEOTIDE SEQUENCE [LARGE SCALE GENOMIC DNA]</scope>
    <source>
        <strain evidence="17">CDK2</strain>
    </source>
</reference>
<dbReference type="InterPro" id="IPR036890">
    <property type="entry name" value="HATPase_C_sf"/>
</dbReference>
<dbReference type="InterPro" id="IPR000014">
    <property type="entry name" value="PAS"/>
</dbReference>
<evidence type="ECO:0000313" key="17">
    <source>
        <dbReference type="Proteomes" id="UP000050535"/>
    </source>
</evidence>
<evidence type="ECO:0000256" key="6">
    <source>
        <dbReference type="ARBA" id="ARBA00022741"/>
    </source>
</evidence>
<keyword evidence="4" id="KW-0808">Transferase</keyword>
<dbReference type="SMART" id="SM00387">
    <property type="entry name" value="HATPase_c"/>
    <property type="match status" value="1"/>
</dbReference>
<dbReference type="InterPro" id="IPR050351">
    <property type="entry name" value="BphY/WalK/GraS-like"/>
</dbReference>
<dbReference type="InterPro" id="IPR035965">
    <property type="entry name" value="PAS-like_dom_sf"/>
</dbReference>
<dbReference type="InterPro" id="IPR001610">
    <property type="entry name" value="PAC"/>
</dbReference>
<dbReference type="SUPFAM" id="SSF55785">
    <property type="entry name" value="PYP-like sensor domain (PAS domain)"/>
    <property type="match status" value="2"/>
</dbReference>
<dbReference type="PROSITE" id="PS50109">
    <property type="entry name" value="HIS_KIN"/>
    <property type="match status" value="1"/>
</dbReference>
<dbReference type="PRINTS" id="PR00344">
    <property type="entry name" value="BCTRLSENSOR"/>
</dbReference>
<dbReference type="GO" id="GO:0007234">
    <property type="term" value="P:osmosensory signaling via phosphorelay pathway"/>
    <property type="evidence" value="ECO:0007669"/>
    <property type="project" value="TreeGrafter"/>
</dbReference>
<comment type="caution">
    <text evidence="16">The sequence shown here is derived from an EMBL/GenBank/DDBJ whole genome shotgun (WGS) entry which is preliminary data.</text>
</comment>
<proteinExistence type="predicted"/>
<dbReference type="GO" id="GO:0004673">
    <property type="term" value="F:protein histidine kinase activity"/>
    <property type="evidence" value="ECO:0007669"/>
    <property type="project" value="UniProtKB-EC"/>
</dbReference>
<keyword evidence="10" id="KW-0902">Two-component regulatory system</keyword>
<dbReference type="EC" id="2.7.13.3" evidence="3"/>
<sequence>MPVTQPPSTAFRGTASAAIAYCGYHLARYRERHPDLFQRIQEAVDEDLTAFATRGDRFLTFDAVPETLFEEKFVAIALLASGHALGRALCYDAAVVLLADRRLEGDTGFLSSVLEAYSVQEMFDANLPLLLSLLLRVLGVILSLFLLRQVGDRRFVFFTALLSLMAIRQAITVLGAPPGLREVPGFIVSILTVVLVLYLLQYVRQEAALKDRLQTINDELRANQNRLQAVLEGSPDTIFLVDEAGRCREILAGTETFLDEEAAASVDRPIDELLSDEAATAIQEAAETTLRTDDSERIEYSVERSNEQLAWYEARTAPLEHPTKESDLVLFTARDVTERKDREQNLRRFRRAIDTAGHAIYITDHDGTIEYVNPAFEEVTGYAPEEALGQTPKLLDSGRMADEYFVDLWETILAGDVWEENVLNETKSGALYHAHQTIAPITDESGTVEEFVAIQTDITPLKERERQLKVLSRVLRHNLRNEMNVILGKAGEIQLTATGKTAADAAQIEQTSEGLLSLAETYRDILDLIETSESPRPISLVDRLRTQVQQFRREYPEARVTVEIDCPEETAVVAMPGIERAVGELLENAAVHAEQAHPAVTLRVEDHTDTVRIQVADTGPGIPAVERETLLGETEIGSLSHGTGLGLWFVYWIVRRSNGHLSFEENDPRGSIVTIELERSTRE</sequence>
<evidence type="ECO:0000259" key="13">
    <source>
        <dbReference type="PROSITE" id="PS50109"/>
    </source>
</evidence>
<evidence type="ECO:0000256" key="1">
    <source>
        <dbReference type="ARBA" id="ARBA00000085"/>
    </source>
</evidence>
<dbReference type="Pfam" id="PF13426">
    <property type="entry name" value="PAS_9"/>
    <property type="match status" value="1"/>
</dbReference>
<dbReference type="Proteomes" id="UP000050535">
    <property type="component" value="Unassembled WGS sequence"/>
</dbReference>
<comment type="subcellular location">
    <subcellularLocation>
        <location evidence="2">Membrane</location>
        <topology evidence="2">Multi-pass membrane protein</topology>
    </subcellularLocation>
</comment>
<comment type="catalytic activity">
    <reaction evidence="1">
        <text>ATP + protein L-histidine = ADP + protein N-phospho-L-histidine.</text>
        <dbReference type="EC" id="2.7.13.3"/>
    </reaction>
</comment>
<dbReference type="GO" id="GO:0016020">
    <property type="term" value="C:membrane"/>
    <property type="evidence" value="ECO:0007669"/>
    <property type="project" value="UniProtKB-SubCell"/>
</dbReference>
<dbReference type="GO" id="GO:0005524">
    <property type="term" value="F:ATP binding"/>
    <property type="evidence" value="ECO:0007669"/>
    <property type="project" value="UniProtKB-KW"/>
</dbReference>
<dbReference type="InterPro" id="IPR004358">
    <property type="entry name" value="Sig_transdc_His_kin-like_C"/>
</dbReference>
<evidence type="ECO:0000256" key="5">
    <source>
        <dbReference type="ARBA" id="ARBA00022692"/>
    </source>
</evidence>
<dbReference type="NCBIfam" id="TIGR00229">
    <property type="entry name" value="sensory_box"/>
    <property type="match status" value="2"/>
</dbReference>
<keyword evidence="7" id="KW-0418">Kinase</keyword>
<evidence type="ECO:0000256" key="9">
    <source>
        <dbReference type="ARBA" id="ARBA00022989"/>
    </source>
</evidence>
<organism evidence="16 17">
    <name type="scientific">Halolamina pelagica</name>
    <dbReference type="NCBI Taxonomy" id="699431"/>
    <lineage>
        <taxon>Archaea</taxon>
        <taxon>Methanobacteriati</taxon>
        <taxon>Methanobacteriota</taxon>
        <taxon>Stenosarchaea group</taxon>
        <taxon>Halobacteria</taxon>
        <taxon>Halobacteriales</taxon>
        <taxon>Haloferacaceae</taxon>
    </lineage>
</organism>
<evidence type="ECO:0000259" key="14">
    <source>
        <dbReference type="PROSITE" id="PS50112"/>
    </source>
</evidence>
<evidence type="ECO:0000313" key="16">
    <source>
        <dbReference type="EMBL" id="KPN31733.1"/>
    </source>
</evidence>
<dbReference type="InterPro" id="IPR003594">
    <property type="entry name" value="HATPase_dom"/>
</dbReference>
<dbReference type="PANTHER" id="PTHR42878:SF7">
    <property type="entry name" value="SENSOR HISTIDINE KINASE GLRK"/>
    <property type="match status" value="1"/>
</dbReference>
<dbReference type="PANTHER" id="PTHR42878">
    <property type="entry name" value="TWO-COMPONENT HISTIDINE KINASE"/>
    <property type="match status" value="1"/>
</dbReference>
<dbReference type="PATRIC" id="fig|699431.3.peg.2548"/>
<feature type="transmembrane region" description="Helical" evidence="12">
    <location>
        <begin position="127"/>
        <end position="147"/>
    </location>
</feature>
<keyword evidence="17" id="KW-1185">Reference proteome</keyword>
<feature type="domain" description="PAS" evidence="14">
    <location>
        <begin position="345"/>
        <end position="391"/>
    </location>
</feature>
<keyword evidence="5 12" id="KW-0812">Transmembrane</keyword>
<evidence type="ECO:0000256" key="10">
    <source>
        <dbReference type="ARBA" id="ARBA00023012"/>
    </source>
</evidence>
<feature type="transmembrane region" description="Helical" evidence="12">
    <location>
        <begin position="154"/>
        <end position="171"/>
    </location>
</feature>
<feature type="domain" description="Histidine kinase" evidence="13">
    <location>
        <begin position="474"/>
        <end position="681"/>
    </location>
</feature>
<dbReference type="AlphaFoldDB" id="A0A0P7FWY3"/>
<dbReference type="PROSITE" id="PS50113">
    <property type="entry name" value="PAC"/>
    <property type="match status" value="2"/>
</dbReference>
<evidence type="ECO:0000256" key="8">
    <source>
        <dbReference type="ARBA" id="ARBA00022840"/>
    </source>
</evidence>
<name>A0A0P7FWY3_9EURY</name>
<dbReference type="OrthoDB" id="200505at2157"/>
<feature type="transmembrane region" description="Helical" evidence="12">
    <location>
        <begin position="183"/>
        <end position="203"/>
    </location>
</feature>
<dbReference type="InterPro" id="IPR013656">
    <property type="entry name" value="PAS_4"/>
</dbReference>
<evidence type="ECO:0000259" key="15">
    <source>
        <dbReference type="PROSITE" id="PS50113"/>
    </source>
</evidence>
<feature type="domain" description="PAC" evidence="15">
    <location>
        <begin position="296"/>
        <end position="348"/>
    </location>
</feature>
<keyword evidence="6" id="KW-0547">Nucleotide-binding</keyword>
<dbReference type="RefSeq" id="WP_080506679.1">
    <property type="nucleotide sequence ID" value="NZ_LGUC01000001.1"/>
</dbReference>
<evidence type="ECO:0000256" key="4">
    <source>
        <dbReference type="ARBA" id="ARBA00022679"/>
    </source>
</evidence>
<evidence type="ECO:0000256" key="7">
    <source>
        <dbReference type="ARBA" id="ARBA00022777"/>
    </source>
</evidence>
<dbReference type="Pfam" id="PF08448">
    <property type="entry name" value="PAS_4"/>
    <property type="match status" value="1"/>
</dbReference>